<protein>
    <submittedName>
        <fullName evidence="2">DUF2065 domain-containing protein</fullName>
    </submittedName>
</protein>
<accession>A0A8G1EC45</accession>
<proteinExistence type="predicted"/>
<dbReference type="KEGG" id="nsm:JO391_01660"/>
<dbReference type="Pfam" id="PF09838">
    <property type="entry name" value="DUF2065"/>
    <property type="match status" value="1"/>
</dbReference>
<evidence type="ECO:0000256" key="1">
    <source>
        <dbReference type="SAM" id="Phobius"/>
    </source>
</evidence>
<dbReference type="InterPro" id="IPR019201">
    <property type="entry name" value="DUF2065"/>
</dbReference>
<name>A0A8G1EC45_9RHOB</name>
<keyword evidence="3" id="KW-1185">Reference proteome</keyword>
<dbReference type="AlphaFoldDB" id="A0A8G1EC45"/>
<keyword evidence="1" id="KW-1133">Transmembrane helix</keyword>
<dbReference type="RefSeq" id="WP_220662486.1">
    <property type="nucleotide sequence ID" value="NZ_CP069370.1"/>
</dbReference>
<reference evidence="2" key="1">
    <citation type="submission" date="2021-02" db="EMBL/GenBank/DDBJ databases">
        <title>Rhodobacter shimadae sp. nov., an aerobic anoxygenic phototrophic bacterium isolated from a hot spring.</title>
        <authorList>
            <person name="Muramatsu S."/>
            <person name="Haruta S."/>
            <person name="Hirose S."/>
            <person name="Hanada S."/>
        </authorList>
    </citation>
    <scope>NUCLEOTIDE SEQUENCE</scope>
    <source>
        <strain evidence="2">N10</strain>
    </source>
</reference>
<keyword evidence="1" id="KW-0472">Membrane</keyword>
<gene>
    <name evidence="2" type="ORF">JO391_01660</name>
</gene>
<evidence type="ECO:0000313" key="2">
    <source>
        <dbReference type="EMBL" id="QYZ70270.1"/>
    </source>
</evidence>
<keyword evidence="1" id="KW-0812">Transmembrane</keyword>
<organism evidence="2 3">
    <name type="scientific">Neotabrizicola shimadae</name>
    <dbReference type="NCBI Taxonomy" id="2807096"/>
    <lineage>
        <taxon>Bacteria</taxon>
        <taxon>Pseudomonadati</taxon>
        <taxon>Pseudomonadota</taxon>
        <taxon>Alphaproteobacteria</taxon>
        <taxon>Rhodobacterales</taxon>
        <taxon>Paracoccaceae</taxon>
        <taxon>Neotabrizicola</taxon>
    </lineage>
</organism>
<sequence>MRLLLTGIGLVLVVEGLAWTLAPSRMEEALRLIASLSPDQRRALGLGAMALGILILATLRHLAG</sequence>
<dbReference type="Proteomes" id="UP000826300">
    <property type="component" value="Chromosome"/>
</dbReference>
<dbReference type="EMBL" id="CP069370">
    <property type="protein sequence ID" value="QYZ70270.1"/>
    <property type="molecule type" value="Genomic_DNA"/>
</dbReference>
<feature type="transmembrane region" description="Helical" evidence="1">
    <location>
        <begin position="42"/>
        <end position="63"/>
    </location>
</feature>
<evidence type="ECO:0000313" key="3">
    <source>
        <dbReference type="Proteomes" id="UP000826300"/>
    </source>
</evidence>